<evidence type="ECO:0000256" key="7">
    <source>
        <dbReference type="SAM" id="Phobius"/>
    </source>
</evidence>
<dbReference type="InterPro" id="IPR051788">
    <property type="entry name" value="MFS_Transporter"/>
</dbReference>
<proteinExistence type="inferred from homology"/>
<keyword evidence="6 7" id="KW-0472">Membrane</keyword>
<comment type="subcellular location">
    <subcellularLocation>
        <location evidence="1">Cell membrane</location>
        <topology evidence="1">Multi-pass membrane protein</topology>
    </subcellularLocation>
</comment>
<evidence type="ECO:0000256" key="3">
    <source>
        <dbReference type="ARBA" id="ARBA00022448"/>
    </source>
</evidence>
<keyword evidence="3" id="KW-0813">Transport</keyword>
<feature type="transmembrane region" description="Helical" evidence="7">
    <location>
        <begin position="97"/>
        <end position="119"/>
    </location>
</feature>
<protein>
    <submittedName>
        <fullName evidence="9">FHS family glucose/mannose:H+ symporter-like MFS transporter</fullName>
    </submittedName>
</protein>
<accession>A0ABS4I7C9</accession>
<feature type="transmembrane region" description="Helical" evidence="7">
    <location>
        <begin position="299"/>
        <end position="321"/>
    </location>
</feature>
<dbReference type="Pfam" id="PF07690">
    <property type="entry name" value="MFS_1"/>
    <property type="match status" value="1"/>
</dbReference>
<dbReference type="EMBL" id="JAGGKV010000025">
    <property type="protein sequence ID" value="MBP1966829.1"/>
    <property type="molecule type" value="Genomic_DNA"/>
</dbReference>
<feature type="domain" description="Major facilitator superfamily (MFS) profile" evidence="8">
    <location>
        <begin position="4"/>
        <end position="387"/>
    </location>
</feature>
<feature type="transmembrane region" description="Helical" evidence="7">
    <location>
        <begin position="131"/>
        <end position="151"/>
    </location>
</feature>
<evidence type="ECO:0000259" key="8">
    <source>
        <dbReference type="PROSITE" id="PS50850"/>
    </source>
</evidence>
<keyword evidence="5 7" id="KW-1133">Transmembrane helix</keyword>
<feature type="transmembrane region" description="Helical" evidence="7">
    <location>
        <begin position="275"/>
        <end position="293"/>
    </location>
</feature>
<gene>
    <name evidence="9" type="ORF">J2Z65_006090</name>
</gene>
<feature type="transmembrane region" description="Helical" evidence="7">
    <location>
        <begin position="242"/>
        <end position="263"/>
    </location>
</feature>
<feature type="transmembrane region" description="Helical" evidence="7">
    <location>
        <begin position="200"/>
        <end position="222"/>
    </location>
</feature>
<evidence type="ECO:0000256" key="5">
    <source>
        <dbReference type="ARBA" id="ARBA00022989"/>
    </source>
</evidence>
<feature type="transmembrane region" description="Helical" evidence="7">
    <location>
        <begin position="157"/>
        <end position="179"/>
    </location>
</feature>
<dbReference type="PROSITE" id="PS50850">
    <property type="entry name" value="MFS"/>
    <property type="match status" value="1"/>
</dbReference>
<dbReference type="PROSITE" id="PS51257">
    <property type="entry name" value="PROKAR_LIPOPROTEIN"/>
    <property type="match status" value="1"/>
</dbReference>
<evidence type="ECO:0000256" key="4">
    <source>
        <dbReference type="ARBA" id="ARBA00022692"/>
    </source>
</evidence>
<feature type="transmembrane region" description="Helical" evidence="7">
    <location>
        <begin position="39"/>
        <end position="58"/>
    </location>
</feature>
<sequence>MKRLLIMGCLSYLLTGCTHVIFGAVLPELLAHYGRSYSDGGLLVFLEFGGFLLGVLSMPSLSRRISRRSTIITAFGLLFIAMIAIVMLPPWPLAVCLSFLAGVAFGLVEASISTFVLMAAKDKQASAFSTLEVFFGLGALIMPIVSSFLIANGLWKYGFMLLGLSALATGFIWSKLSLGEHDELLAHKADRTQQDNKPPALTKSSLTFLILFMLVFFIYVGMENTIVNFLPSIFIDQMHTSSSVSTLAVTAYWIAMVVGRLFAGVLAEKMTYFRYLAVSFGGSLITVFLWLFSTQLWSSFAIVLLLGLFMSGMFAVALIYANQLLPGRTEQTTSTLIAAGGLGGSVLPLGVGWGMDKFQVGVSIWFVLAGMCVVFGIVVYSRRWKVQAASKRAQESAIVT</sequence>
<comment type="caution">
    <text evidence="9">The sequence shown here is derived from an EMBL/GenBank/DDBJ whole genome shotgun (WGS) entry which is preliminary data.</text>
</comment>
<feature type="transmembrane region" description="Helical" evidence="7">
    <location>
        <begin position="333"/>
        <end position="354"/>
    </location>
</feature>
<organism evidence="9 10">
    <name type="scientific">Paenibacillus aceris</name>
    <dbReference type="NCBI Taxonomy" id="869555"/>
    <lineage>
        <taxon>Bacteria</taxon>
        <taxon>Bacillati</taxon>
        <taxon>Bacillota</taxon>
        <taxon>Bacilli</taxon>
        <taxon>Bacillales</taxon>
        <taxon>Paenibacillaceae</taxon>
        <taxon>Paenibacillus</taxon>
    </lineage>
</organism>
<dbReference type="InterPro" id="IPR036259">
    <property type="entry name" value="MFS_trans_sf"/>
</dbReference>
<dbReference type="SUPFAM" id="SSF103473">
    <property type="entry name" value="MFS general substrate transporter"/>
    <property type="match status" value="1"/>
</dbReference>
<dbReference type="PANTHER" id="PTHR23514">
    <property type="entry name" value="BYPASS OF STOP CODON PROTEIN 6"/>
    <property type="match status" value="1"/>
</dbReference>
<dbReference type="RefSeq" id="WP_167068379.1">
    <property type="nucleotide sequence ID" value="NZ_JAAOZR010000095.1"/>
</dbReference>
<reference evidence="9 10" key="1">
    <citation type="submission" date="2021-03" db="EMBL/GenBank/DDBJ databases">
        <title>Genomic Encyclopedia of Type Strains, Phase IV (KMG-IV): sequencing the most valuable type-strain genomes for metagenomic binning, comparative biology and taxonomic classification.</title>
        <authorList>
            <person name="Goeker M."/>
        </authorList>
    </citation>
    <scope>NUCLEOTIDE SEQUENCE [LARGE SCALE GENOMIC DNA]</scope>
    <source>
        <strain evidence="9 10">DSM 24950</strain>
    </source>
</reference>
<keyword evidence="10" id="KW-1185">Reference proteome</keyword>
<feature type="transmembrane region" description="Helical" evidence="7">
    <location>
        <begin position="70"/>
        <end position="91"/>
    </location>
</feature>
<dbReference type="InterPro" id="IPR020846">
    <property type="entry name" value="MFS_dom"/>
</dbReference>
<dbReference type="Gene3D" id="1.20.1250.20">
    <property type="entry name" value="MFS general substrate transporter like domains"/>
    <property type="match status" value="2"/>
</dbReference>
<comment type="similarity">
    <text evidence="2">Belongs to the major facilitator superfamily.</text>
</comment>
<name>A0ABS4I7C9_9BACL</name>
<evidence type="ECO:0000256" key="6">
    <source>
        <dbReference type="ARBA" id="ARBA00023136"/>
    </source>
</evidence>
<evidence type="ECO:0000256" key="1">
    <source>
        <dbReference type="ARBA" id="ARBA00004651"/>
    </source>
</evidence>
<evidence type="ECO:0000313" key="9">
    <source>
        <dbReference type="EMBL" id="MBP1966829.1"/>
    </source>
</evidence>
<dbReference type="PANTHER" id="PTHR23514:SF3">
    <property type="entry name" value="BYPASS OF STOP CODON PROTEIN 6"/>
    <property type="match status" value="1"/>
</dbReference>
<dbReference type="Proteomes" id="UP001519344">
    <property type="component" value="Unassembled WGS sequence"/>
</dbReference>
<evidence type="ECO:0000313" key="10">
    <source>
        <dbReference type="Proteomes" id="UP001519344"/>
    </source>
</evidence>
<dbReference type="InterPro" id="IPR011701">
    <property type="entry name" value="MFS"/>
</dbReference>
<evidence type="ECO:0000256" key="2">
    <source>
        <dbReference type="ARBA" id="ARBA00008335"/>
    </source>
</evidence>
<feature type="transmembrane region" description="Helical" evidence="7">
    <location>
        <begin position="360"/>
        <end position="381"/>
    </location>
</feature>
<keyword evidence="4 7" id="KW-0812">Transmembrane</keyword>